<dbReference type="InterPro" id="IPR009081">
    <property type="entry name" value="PP-bd_ACP"/>
</dbReference>
<dbReference type="GO" id="GO:0070566">
    <property type="term" value="F:adenylyltransferase activity"/>
    <property type="evidence" value="ECO:0007669"/>
    <property type="project" value="TreeGrafter"/>
</dbReference>
<name>A0AB38UNX5_9MYCO</name>
<dbReference type="SMART" id="SM01294">
    <property type="entry name" value="PKS_PP_betabranch"/>
    <property type="match status" value="1"/>
</dbReference>
<dbReference type="Pfam" id="PF00550">
    <property type="entry name" value="PP-binding"/>
    <property type="match status" value="1"/>
</dbReference>
<evidence type="ECO:0000313" key="9">
    <source>
        <dbReference type="Proteomes" id="UP000279331"/>
    </source>
</evidence>
<dbReference type="PROSITE" id="PS50075">
    <property type="entry name" value="CARRIER"/>
    <property type="match status" value="1"/>
</dbReference>
<dbReference type="InterPro" id="IPR036736">
    <property type="entry name" value="ACP-like_sf"/>
</dbReference>
<dbReference type="InterPro" id="IPR042099">
    <property type="entry name" value="ANL_N_sf"/>
</dbReference>
<dbReference type="GO" id="GO:0006633">
    <property type="term" value="P:fatty acid biosynthetic process"/>
    <property type="evidence" value="ECO:0007669"/>
    <property type="project" value="TreeGrafter"/>
</dbReference>
<dbReference type="EC" id="6.2.1.-" evidence="8"/>
<dbReference type="AlphaFoldDB" id="A0AB38UNX5"/>
<dbReference type="PANTHER" id="PTHR22754">
    <property type="entry name" value="DISCO-INTERACTING PROTEIN 2 DIP2 -RELATED"/>
    <property type="match status" value="1"/>
</dbReference>
<dbReference type="SMART" id="SM00823">
    <property type="entry name" value="PKS_PP"/>
    <property type="match status" value="1"/>
</dbReference>
<dbReference type="Pfam" id="PF23024">
    <property type="entry name" value="AMP-dom_DIP2-like"/>
    <property type="match status" value="1"/>
</dbReference>
<keyword evidence="6" id="KW-0443">Lipid metabolism</keyword>
<evidence type="ECO:0000256" key="1">
    <source>
        <dbReference type="ARBA" id="ARBA00006432"/>
    </source>
</evidence>
<keyword evidence="3" id="KW-0597">Phosphoprotein</keyword>
<dbReference type="GO" id="GO:0031177">
    <property type="term" value="F:phosphopantetheine binding"/>
    <property type="evidence" value="ECO:0007669"/>
    <property type="project" value="InterPro"/>
</dbReference>
<dbReference type="SUPFAM" id="SSF47336">
    <property type="entry name" value="ACP-like"/>
    <property type="match status" value="1"/>
</dbReference>
<gene>
    <name evidence="8" type="ORF">LAUMK42_00982</name>
</gene>
<dbReference type="SUPFAM" id="SSF56801">
    <property type="entry name" value="Acetyl-CoA synthetase-like"/>
    <property type="match status" value="1"/>
</dbReference>
<dbReference type="Pfam" id="PF00501">
    <property type="entry name" value="AMP-binding"/>
    <property type="match status" value="1"/>
</dbReference>
<evidence type="ECO:0000313" key="8">
    <source>
        <dbReference type="EMBL" id="VAZ82175.1"/>
    </source>
</evidence>
<keyword evidence="5" id="KW-0276">Fatty acid metabolism</keyword>
<evidence type="ECO:0000256" key="5">
    <source>
        <dbReference type="ARBA" id="ARBA00022832"/>
    </source>
</evidence>
<dbReference type="PROSITE" id="PS00012">
    <property type="entry name" value="PHOSPHOPANTETHEINE"/>
    <property type="match status" value="1"/>
</dbReference>
<dbReference type="PROSITE" id="PS00455">
    <property type="entry name" value="AMP_BINDING"/>
    <property type="match status" value="1"/>
</dbReference>
<dbReference type="Gene3D" id="3.30.300.30">
    <property type="match status" value="1"/>
</dbReference>
<dbReference type="PANTHER" id="PTHR22754:SF32">
    <property type="entry name" value="DISCO-INTERACTING PROTEIN 2"/>
    <property type="match status" value="1"/>
</dbReference>
<dbReference type="InterPro" id="IPR045851">
    <property type="entry name" value="AMP-bd_C_sf"/>
</dbReference>
<keyword evidence="2" id="KW-0596">Phosphopantetheine</keyword>
<reference evidence="8 9" key="1">
    <citation type="submission" date="2018-09" db="EMBL/GenBank/DDBJ databases">
        <authorList>
            <person name="Tagini F."/>
        </authorList>
    </citation>
    <scope>NUCLEOTIDE SEQUENCE [LARGE SCALE GENOMIC DNA]</scope>
    <source>
        <strain evidence="8 9">MK42</strain>
    </source>
</reference>
<evidence type="ECO:0000256" key="2">
    <source>
        <dbReference type="ARBA" id="ARBA00022450"/>
    </source>
</evidence>
<dbReference type="InterPro" id="IPR006162">
    <property type="entry name" value="Ppantetheine_attach_site"/>
</dbReference>
<dbReference type="FunFam" id="3.40.50.12780:FF:000013">
    <property type="entry name" value="Long-chain-fatty-acid--AMP ligase FadD32"/>
    <property type="match status" value="1"/>
</dbReference>
<feature type="domain" description="Carrier" evidence="7">
    <location>
        <begin position="603"/>
        <end position="680"/>
    </location>
</feature>
<dbReference type="EMBL" id="UPHL01000026">
    <property type="protein sequence ID" value="VAZ82175.1"/>
    <property type="molecule type" value="Genomic_DNA"/>
</dbReference>
<dbReference type="GO" id="GO:0016874">
    <property type="term" value="F:ligase activity"/>
    <property type="evidence" value="ECO:0007669"/>
    <property type="project" value="UniProtKB-KW"/>
</dbReference>
<comment type="caution">
    <text evidence="8">The sequence shown here is derived from an EMBL/GenBank/DDBJ whole genome shotgun (WGS) entry which is preliminary data.</text>
</comment>
<evidence type="ECO:0000256" key="3">
    <source>
        <dbReference type="ARBA" id="ARBA00022553"/>
    </source>
</evidence>
<protein>
    <submittedName>
        <fullName evidence="8">Long-chain-fatty-acid--AMP ligase FadD32</fullName>
        <ecNumber evidence="8">6.2.1.-</ecNumber>
    </submittedName>
</protein>
<dbReference type="InterPro" id="IPR025110">
    <property type="entry name" value="AMP-bd_C"/>
</dbReference>
<keyword evidence="4 8" id="KW-0436">Ligase</keyword>
<comment type="similarity">
    <text evidence="1">Belongs to the ATP-dependent AMP-binding enzyme family.</text>
</comment>
<evidence type="ECO:0000256" key="6">
    <source>
        <dbReference type="ARBA" id="ARBA00023098"/>
    </source>
</evidence>
<dbReference type="Proteomes" id="UP000279331">
    <property type="component" value="Unassembled WGS sequence"/>
</dbReference>
<sequence length="755" mass="81210">MPIDSGFLVPPTLSDIVRGSAERYSDKVAFDYCRYSPDGEEHSQLTYRELDINARAIASILQQQGAAGERVLVLCPSGLDFIAAFFGCIHAGAVAVPVHPPVRDKVMGRVASIIADVQARLVLTTTEVQAKVRDVVDGLADGSSLQWCAVDAVNPQSAAEWITPDIDPSAIAFVQYTSGSTSAPKGVMVTHHNLLSNLETIRRATGWVDSYIAVSWLPPHHDMGLISMILGTMCFGGSCFLMPPEAFIERPMRWLEALSRYGGTITAAPNFAYDLCVERSSEPERAALDLSKWLLAVCAAEPVRAATLDRFANAFGPSGFQPEAFKPAYGLAEATLLASGQADWIVPLVRHLDPVALREHHVVGVSPAHPAAVTLVGCGPALYDVEVVIVDPDTRRSCADGEVGEIWLAGGGIALGYWGEPIKTEETFSAFLADTGRGPFLRTGDLGFFLDGELFVTGRLKDLVIIRGRNYYAEDIEATVQDSHAALLRGRGAAFSVTRSSNDAEQLVVVQEVDRERIREADVGAVIAAIRVAVTEDHEIQAHAVLLVEPLRIPTTSSGKIRRNACRQRFLDGGLEVFAQWHAPAPRDPQPAVSPTEPTPLHAGRAEIAEWFVSRLSLELGLSRAEIDTSLPLSHYGLDSIRAIRLTAAMETWLGRELSPTLTQEYPTIDLLSGHLAEPAAAVETVGGSASPAEPVASIGVGCRPDPAVGSSEATDVAGSGWMDLLDRMPKISDEDVDELLRQVMAANDNRDEPA</sequence>
<dbReference type="InterPro" id="IPR040097">
    <property type="entry name" value="FAAL/FAAC"/>
</dbReference>
<accession>A0AB38UNX5</accession>
<dbReference type="GO" id="GO:0005886">
    <property type="term" value="C:plasma membrane"/>
    <property type="evidence" value="ECO:0007669"/>
    <property type="project" value="TreeGrafter"/>
</dbReference>
<proteinExistence type="inferred from homology"/>
<dbReference type="InterPro" id="IPR020806">
    <property type="entry name" value="PKS_PP-bd"/>
</dbReference>
<dbReference type="GO" id="GO:0071766">
    <property type="term" value="P:Actinobacterium-type cell wall biogenesis"/>
    <property type="evidence" value="ECO:0007669"/>
    <property type="project" value="UniProtKB-ARBA"/>
</dbReference>
<dbReference type="Gene3D" id="1.10.1200.10">
    <property type="entry name" value="ACP-like"/>
    <property type="match status" value="1"/>
</dbReference>
<dbReference type="CDD" id="cd05931">
    <property type="entry name" value="FAAL"/>
    <property type="match status" value="1"/>
</dbReference>
<organism evidence="8 9">
    <name type="scientific">Mycobacterium persicum</name>
    <dbReference type="NCBI Taxonomy" id="1487726"/>
    <lineage>
        <taxon>Bacteria</taxon>
        <taxon>Bacillati</taxon>
        <taxon>Actinomycetota</taxon>
        <taxon>Actinomycetes</taxon>
        <taxon>Mycobacteriales</taxon>
        <taxon>Mycobacteriaceae</taxon>
        <taxon>Mycobacterium</taxon>
    </lineage>
</organism>
<evidence type="ECO:0000256" key="4">
    <source>
        <dbReference type="ARBA" id="ARBA00022598"/>
    </source>
</evidence>
<evidence type="ECO:0000259" key="7">
    <source>
        <dbReference type="PROSITE" id="PS50075"/>
    </source>
</evidence>
<dbReference type="InterPro" id="IPR020845">
    <property type="entry name" value="AMP-binding_CS"/>
</dbReference>
<dbReference type="InterPro" id="IPR000873">
    <property type="entry name" value="AMP-dep_synth/lig_dom"/>
</dbReference>
<dbReference type="RefSeq" id="WP_183155240.1">
    <property type="nucleotide sequence ID" value="NZ_MWKV01000001.1"/>
</dbReference>
<dbReference type="Gene3D" id="3.40.50.12780">
    <property type="entry name" value="N-terminal domain of ligase-like"/>
    <property type="match status" value="1"/>
</dbReference>